<feature type="binding site" evidence="1">
    <location>
        <position position="257"/>
    </location>
    <ligand>
        <name>Mg(2+)</name>
        <dbReference type="ChEBI" id="CHEBI:18420"/>
        <label>1</label>
    </ligand>
</feature>
<dbReference type="SUPFAM" id="SSF101478">
    <property type="entry name" value="ADP-ribosylglycohydrolase"/>
    <property type="match status" value="2"/>
</dbReference>
<evidence type="ECO:0000256" key="1">
    <source>
        <dbReference type="PIRSR" id="PIRSR605502-1"/>
    </source>
</evidence>
<dbReference type="Gene3D" id="1.10.4080.10">
    <property type="entry name" value="ADP-ribosylation/Crystallin J1"/>
    <property type="match status" value="2"/>
</dbReference>
<proteinExistence type="predicted"/>
<gene>
    <name evidence="2" type="ORF">SAMN04489726_3021</name>
</gene>
<keyword evidence="1" id="KW-0460">Magnesium</keyword>
<dbReference type="PANTHER" id="PTHR16222:SF12">
    <property type="entry name" value="ADP-RIBOSYLGLYCOHYDROLASE-RELATED"/>
    <property type="match status" value="1"/>
</dbReference>
<reference evidence="2 3" key="1">
    <citation type="submission" date="2016-10" db="EMBL/GenBank/DDBJ databases">
        <authorList>
            <person name="de Groot N.N."/>
        </authorList>
    </citation>
    <scope>NUCLEOTIDE SEQUENCE [LARGE SCALE GENOMIC DNA]</scope>
    <source>
        <strain evidence="2 3">DSM 44149</strain>
    </source>
</reference>
<dbReference type="GO" id="GO:0046872">
    <property type="term" value="F:metal ion binding"/>
    <property type="evidence" value="ECO:0007669"/>
    <property type="project" value="UniProtKB-KW"/>
</dbReference>
<dbReference type="InterPro" id="IPR050792">
    <property type="entry name" value="ADP-ribosylglycohydrolase"/>
</dbReference>
<accession>A0A1G9VGJ4</accession>
<dbReference type="AlphaFoldDB" id="A0A1G9VGJ4"/>
<keyword evidence="3" id="KW-1185">Reference proteome</keyword>
<dbReference type="InterPro" id="IPR005502">
    <property type="entry name" value="Ribosyl_crysJ1"/>
</dbReference>
<dbReference type="RefSeq" id="WP_052407293.1">
    <property type="nucleotide sequence ID" value="NZ_JOEF01000007.1"/>
</dbReference>
<dbReference type="STRING" id="211114.SAMN04489726_3021"/>
<keyword evidence="2" id="KW-0378">Hydrolase</keyword>
<evidence type="ECO:0000313" key="3">
    <source>
        <dbReference type="Proteomes" id="UP000183376"/>
    </source>
</evidence>
<dbReference type="Proteomes" id="UP000183376">
    <property type="component" value="Chromosome I"/>
</dbReference>
<feature type="binding site" evidence="1">
    <location>
        <position position="256"/>
    </location>
    <ligand>
        <name>Mg(2+)</name>
        <dbReference type="ChEBI" id="CHEBI:18420"/>
        <label>1</label>
    </ligand>
</feature>
<dbReference type="eggNOG" id="COG1397">
    <property type="taxonomic scope" value="Bacteria"/>
</dbReference>
<feature type="binding site" evidence="1">
    <location>
        <position position="51"/>
    </location>
    <ligand>
        <name>Mg(2+)</name>
        <dbReference type="ChEBI" id="CHEBI:18420"/>
        <label>1</label>
    </ligand>
</feature>
<evidence type="ECO:0000313" key="2">
    <source>
        <dbReference type="EMBL" id="SDM71181.1"/>
    </source>
</evidence>
<keyword evidence="1" id="KW-0479">Metal-binding</keyword>
<dbReference type="PANTHER" id="PTHR16222">
    <property type="entry name" value="ADP-RIBOSYLGLYCOHYDROLASE"/>
    <property type="match status" value="1"/>
</dbReference>
<comment type="cofactor">
    <cofactor evidence="1">
        <name>Mg(2+)</name>
        <dbReference type="ChEBI" id="CHEBI:18420"/>
    </cofactor>
    <text evidence="1">Binds 2 magnesium ions per subunit.</text>
</comment>
<dbReference type="InterPro" id="IPR036705">
    <property type="entry name" value="Ribosyl_crysJ1_sf"/>
</dbReference>
<feature type="binding site" evidence="1">
    <location>
        <position position="254"/>
    </location>
    <ligand>
        <name>Mg(2+)</name>
        <dbReference type="ChEBI" id="CHEBI:18420"/>
        <label>1</label>
    </ligand>
</feature>
<feature type="binding site" evidence="1">
    <location>
        <position position="50"/>
    </location>
    <ligand>
        <name>Mg(2+)</name>
        <dbReference type="ChEBI" id="CHEBI:18420"/>
        <label>1</label>
    </ligand>
</feature>
<feature type="binding site" evidence="1">
    <location>
        <position position="49"/>
    </location>
    <ligand>
        <name>Mg(2+)</name>
        <dbReference type="ChEBI" id="CHEBI:18420"/>
        <label>1</label>
    </ligand>
</feature>
<dbReference type="GO" id="GO:0016787">
    <property type="term" value="F:hydrolase activity"/>
    <property type="evidence" value="ECO:0007669"/>
    <property type="project" value="UniProtKB-KW"/>
</dbReference>
<sequence length="676" mass="69411">MTVEKARGALLGLAVGDALGAPAENLSRAEIARRWGRVEDFVSDDPVGTDDTEYAVFSALLLIEHGAALSPSDVEKAWRESIVDQPLKGAGFSERGTVENLRRGLAAPLSAQHRHGWSDGLAMRATPFGVFAAGDPAEAARLVAVDGSISHEGEGILGGQAVAGAVAAAMGGASLDEAIAAGLAVIPEDSWTSRAIREAVAAQSEDEMLNAVVVRDYPWTDLAPEAVALAFGALVLARGDVRSAILTAVNMGRDADTTAAIAGAIAGALNGEAAVPQEWPEQIGPVRGACISAVAGHHITTVASTLHATRVPPSPRTTNPRVDHHLPQQTPTAVHHVRTKRQGGSVVGALIGLAVGDALGWPAAKHRAGKLPAWTRRLARELDTFAEEHGVSSLPVPMALNQPTEALRLAPSDDAEWAVFSALAAVDGADALRTAWIELAGSDQQPVTARISVRVGLANLAKGLRPPASGHDNPHFFDDAACARAVGLATLLPGDPAGAAALAEVDARHTQDGDGVLGARAMAAAISAALGGATPREAVDAALLELPEGSEIGRNARRAVHYGRNSDTFSMIPLLENGIVDHVYSYGIAAAETVPVALALVLASGARFGEAVSAAACLSRLADSAPALTGALAGALSGEVPLTWRASCRELRGTSLPWLAGTDLIDLAGRITARGN</sequence>
<protein>
    <submittedName>
        <fullName evidence="2">ADP-ribosylglycohydrolase</fullName>
    </submittedName>
</protein>
<dbReference type="EMBL" id="LT629701">
    <property type="protein sequence ID" value="SDM71181.1"/>
    <property type="molecule type" value="Genomic_DNA"/>
</dbReference>
<name>A0A1G9VGJ4_ALLAB</name>
<organism evidence="2 3">
    <name type="scientific">Allokutzneria albata</name>
    <name type="common">Kibdelosporangium albatum</name>
    <dbReference type="NCBI Taxonomy" id="211114"/>
    <lineage>
        <taxon>Bacteria</taxon>
        <taxon>Bacillati</taxon>
        <taxon>Actinomycetota</taxon>
        <taxon>Actinomycetes</taxon>
        <taxon>Pseudonocardiales</taxon>
        <taxon>Pseudonocardiaceae</taxon>
        <taxon>Allokutzneria</taxon>
    </lineage>
</organism>
<dbReference type="Pfam" id="PF03747">
    <property type="entry name" value="ADP_ribosyl_GH"/>
    <property type="match status" value="2"/>
</dbReference>